<evidence type="ECO:0000256" key="4">
    <source>
        <dbReference type="ARBA" id="ARBA00022842"/>
    </source>
</evidence>
<dbReference type="Proteomes" id="UP000581206">
    <property type="component" value="Unassembled WGS sequence"/>
</dbReference>
<comment type="caution">
    <text evidence="6">The sequence shown here is derived from an EMBL/GenBank/DDBJ whole genome shotgun (WGS) entry which is preliminary data.</text>
</comment>
<dbReference type="InterPro" id="IPR006385">
    <property type="entry name" value="HAD_hydro_SerB1"/>
</dbReference>
<dbReference type="SUPFAM" id="SSF56784">
    <property type="entry name" value="HAD-like"/>
    <property type="match status" value="1"/>
</dbReference>
<dbReference type="NCBIfam" id="TIGR01490">
    <property type="entry name" value="HAD-SF-IB-hyp1"/>
    <property type="match status" value="1"/>
</dbReference>
<organism evidence="6 7">
    <name type="scientific">Cellulomonas denverensis</name>
    <dbReference type="NCBI Taxonomy" id="264297"/>
    <lineage>
        <taxon>Bacteria</taxon>
        <taxon>Bacillati</taxon>
        <taxon>Actinomycetota</taxon>
        <taxon>Actinomycetes</taxon>
        <taxon>Micrococcales</taxon>
        <taxon>Cellulomonadaceae</taxon>
        <taxon>Cellulomonas</taxon>
    </lineage>
</organism>
<dbReference type="EMBL" id="JAAXOX010000001">
    <property type="protein sequence ID" value="NKY21691.1"/>
    <property type="molecule type" value="Genomic_DNA"/>
</dbReference>
<dbReference type="Gene3D" id="1.20.1440.100">
    <property type="entry name" value="SG protein - dephosphorylation function"/>
    <property type="match status" value="1"/>
</dbReference>
<gene>
    <name evidence="6" type="ORF">HGA03_03320</name>
</gene>
<evidence type="ECO:0000313" key="6">
    <source>
        <dbReference type="EMBL" id="NKY21691.1"/>
    </source>
</evidence>
<dbReference type="RefSeq" id="WP_168628745.1">
    <property type="nucleotide sequence ID" value="NZ_BONL01000010.1"/>
</dbReference>
<evidence type="ECO:0000256" key="3">
    <source>
        <dbReference type="ARBA" id="ARBA00022801"/>
    </source>
</evidence>
<reference evidence="6 7" key="1">
    <citation type="submission" date="2020-04" db="EMBL/GenBank/DDBJ databases">
        <title>MicrobeNet Type strains.</title>
        <authorList>
            <person name="Nicholson A.C."/>
        </authorList>
    </citation>
    <scope>NUCLEOTIDE SEQUENCE [LARGE SCALE GENOMIC DNA]</scope>
    <source>
        <strain evidence="6 7">ATCC BAA-788</strain>
    </source>
</reference>
<keyword evidence="5" id="KW-0812">Transmembrane</keyword>
<dbReference type="InterPro" id="IPR036412">
    <property type="entry name" value="HAD-like_sf"/>
</dbReference>
<protein>
    <submittedName>
        <fullName evidence="6">HAD-IB family hydrolase</fullName>
    </submittedName>
</protein>
<evidence type="ECO:0000256" key="1">
    <source>
        <dbReference type="ARBA" id="ARBA00009184"/>
    </source>
</evidence>
<dbReference type="GO" id="GO:0046872">
    <property type="term" value="F:metal ion binding"/>
    <property type="evidence" value="ECO:0007669"/>
    <property type="project" value="UniProtKB-KW"/>
</dbReference>
<proteinExistence type="inferred from homology"/>
<name>A0A7X6KSW7_9CELL</name>
<keyword evidence="5" id="KW-0472">Membrane</keyword>
<sequence length="283" mass="30440">MTSPQSPAPDPTHRRAAAFFDLDKTVIATSSASAFARPFLSGGLLTRRAVLRSAYAQVTFLLGTADEGRTERLRLALSRTVTGWRVARVEELVEAHVDRAIRPVLQPEAERLIAEHHAAGEDVVIVSASATELVRPIARLLGVDRVIATAMAVEDGRYTGEIDFYAYGQAKAVAMRRLAEQEGYDLAASSAYTDSVTDAPMLAAVGHGYVVNPDRGLRRLAAAEGWQTLRFRGARVEVQARRRLRAVALVAAAVTVVAAGIAAGVRRGSMGETRSHQTDKPSL</sequence>
<dbReference type="FunFam" id="3.40.50.1000:FF:000025">
    <property type="entry name" value="HAD hydrolase, family IB"/>
    <property type="match status" value="1"/>
</dbReference>
<dbReference type="PANTHER" id="PTHR43344">
    <property type="entry name" value="PHOSPHOSERINE PHOSPHATASE"/>
    <property type="match status" value="1"/>
</dbReference>
<dbReference type="NCBIfam" id="TIGR01488">
    <property type="entry name" value="HAD-SF-IB"/>
    <property type="match status" value="1"/>
</dbReference>
<dbReference type="Pfam" id="PF12710">
    <property type="entry name" value="HAD"/>
    <property type="match status" value="1"/>
</dbReference>
<evidence type="ECO:0000256" key="5">
    <source>
        <dbReference type="SAM" id="Phobius"/>
    </source>
</evidence>
<dbReference type="InterPro" id="IPR023214">
    <property type="entry name" value="HAD_sf"/>
</dbReference>
<keyword evidence="5" id="KW-1133">Transmembrane helix</keyword>
<dbReference type="CDD" id="cd02612">
    <property type="entry name" value="HAD_PGPPase"/>
    <property type="match status" value="1"/>
</dbReference>
<keyword evidence="2" id="KW-0479">Metal-binding</keyword>
<dbReference type="Gene3D" id="3.40.50.1000">
    <property type="entry name" value="HAD superfamily/HAD-like"/>
    <property type="match status" value="1"/>
</dbReference>
<dbReference type="PANTHER" id="PTHR43344:SF13">
    <property type="entry name" value="PHOSPHATASE RV3661-RELATED"/>
    <property type="match status" value="1"/>
</dbReference>
<dbReference type="GO" id="GO:0016787">
    <property type="term" value="F:hydrolase activity"/>
    <property type="evidence" value="ECO:0007669"/>
    <property type="project" value="UniProtKB-KW"/>
</dbReference>
<keyword evidence="4" id="KW-0460">Magnesium</keyword>
<feature type="transmembrane region" description="Helical" evidence="5">
    <location>
        <begin position="246"/>
        <end position="265"/>
    </location>
</feature>
<accession>A0A7X6KSW7</accession>
<dbReference type="AlphaFoldDB" id="A0A7X6KSW7"/>
<keyword evidence="7" id="KW-1185">Reference proteome</keyword>
<dbReference type="InterPro" id="IPR050582">
    <property type="entry name" value="HAD-like_SerB"/>
</dbReference>
<evidence type="ECO:0000313" key="7">
    <source>
        <dbReference type="Proteomes" id="UP000581206"/>
    </source>
</evidence>
<comment type="similarity">
    <text evidence="1">Belongs to the HAD-like hydrolase superfamily. SerB family.</text>
</comment>
<evidence type="ECO:0000256" key="2">
    <source>
        <dbReference type="ARBA" id="ARBA00022723"/>
    </source>
</evidence>
<keyword evidence="3 6" id="KW-0378">Hydrolase</keyword>